<dbReference type="EMBL" id="CAMGYJ010000009">
    <property type="protein sequence ID" value="CAI0472743.1"/>
    <property type="molecule type" value="Genomic_DNA"/>
</dbReference>
<evidence type="ECO:0000259" key="1">
    <source>
        <dbReference type="Pfam" id="PF13456"/>
    </source>
</evidence>
<evidence type="ECO:0000259" key="2">
    <source>
        <dbReference type="Pfam" id="PF13966"/>
    </source>
</evidence>
<reference evidence="3" key="1">
    <citation type="submission" date="2022-08" db="EMBL/GenBank/DDBJ databases">
        <authorList>
            <person name="Gutierrez-Valencia J."/>
        </authorList>
    </citation>
    <scope>NUCLEOTIDE SEQUENCE</scope>
</reference>
<evidence type="ECO:0000313" key="4">
    <source>
        <dbReference type="Proteomes" id="UP001154282"/>
    </source>
</evidence>
<evidence type="ECO:0008006" key="5">
    <source>
        <dbReference type="Google" id="ProtNLM"/>
    </source>
</evidence>
<comment type="caution">
    <text evidence="3">The sequence shown here is derived from an EMBL/GenBank/DDBJ whole genome shotgun (WGS) entry which is preliminary data.</text>
</comment>
<dbReference type="InterPro" id="IPR026960">
    <property type="entry name" value="RVT-Znf"/>
</dbReference>
<dbReference type="Pfam" id="PF13966">
    <property type="entry name" value="zf-RVT"/>
    <property type="match status" value="1"/>
</dbReference>
<dbReference type="PANTHER" id="PTHR47074">
    <property type="entry name" value="BNAC02G40300D PROTEIN"/>
    <property type="match status" value="1"/>
</dbReference>
<dbReference type="GO" id="GO:0004523">
    <property type="term" value="F:RNA-DNA hybrid ribonuclease activity"/>
    <property type="evidence" value="ECO:0007669"/>
    <property type="project" value="InterPro"/>
</dbReference>
<organism evidence="3 4">
    <name type="scientific">Linum tenue</name>
    <dbReference type="NCBI Taxonomy" id="586396"/>
    <lineage>
        <taxon>Eukaryota</taxon>
        <taxon>Viridiplantae</taxon>
        <taxon>Streptophyta</taxon>
        <taxon>Embryophyta</taxon>
        <taxon>Tracheophyta</taxon>
        <taxon>Spermatophyta</taxon>
        <taxon>Magnoliopsida</taxon>
        <taxon>eudicotyledons</taxon>
        <taxon>Gunneridae</taxon>
        <taxon>Pentapetalae</taxon>
        <taxon>rosids</taxon>
        <taxon>fabids</taxon>
        <taxon>Malpighiales</taxon>
        <taxon>Linaceae</taxon>
        <taxon>Linum</taxon>
    </lineage>
</organism>
<keyword evidence="4" id="KW-1185">Reference proteome</keyword>
<gene>
    <name evidence="3" type="ORF">LITE_LOCUS39370</name>
</gene>
<dbReference type="InterPro" id="IPR052929">
    <property type="entry name" value="RNase_H-like_EbsB-rel"/>
</dbReference>
<dbReference type="PANTHER" id="PTHR47074:SF48">
    <property type="entry name" value="POLYNUCLEOTIDYL TRANSFERASE, RIBONUCLEASE H-LIKE SUPERFAMILY PROTEIN"/>
    <property type="match status" value="1"/>
</dbReference>
<dbReference type="GO" id="GO:0003676">
    <property type="term" value="F:nucleic acid binding"/>
    <property type="evidence" value="ECO:0007669"/>
    <property type="project" value="InterPro"/>
</dbReference>
<dbReference type="Proteomes" id="UP001154282">
    <property type="component" value="Unassembled WGS sequence"/>
</dbReference>
<dbReference type="AlphaFoldDB" id="A0AAV0PP84"/>
<evidence type="ECO:0000313" key="3">
    <source>
        <dbReference type="EMBL" id="CAI0472743.1"/>
    </source>
</evidence>
<feature type="domain" description="Reverse transcriptase zinc-binding" evidence="2">
    <location>
        <begin position="117"/>
        <end position="182"/>
    </location>
</feature>
<protein>
    <recommendedName>
        <fullName evidence="5">Reverse transcriptase zinc-binding domain-containing protein</fullName>
    </recommendedName>
</protein>
<proteinExistence type="predicted"/>
<dbReference type="Pfam" id="PF13456">
    <property type="entry name" value="RVT_3"/>
    <property type="match status" value="1"/>
</dbReference>
<accession>A0AAV0PP84</accession>
<dbReference type="InterPro" id="IPR002156">
    <property type="entry name" value="RNaseH_domain"/>
</dbReference>
<sequence length="346" mass="39654">MRWCIGNGADVRIWGDRWLPGGLPDFVPLAPRGLPVDSNVRQLIDPVTERWNWETIEECMPAEVGQRILQIPLRGNGERDSLIWSASASGEYIVKEGYKYWLDNFLRERAMTPVGDAAIWKYLWSMKIPPKIKHFMWRFMRGILPAGDKISTKSTKWSDKCPFCDSRETQVHFFGDCGWTSRIRTTEDCYRWTVEAMAGRDKEDVEAWCIVLWFLWRERNAQLFNGKKMTEQEIIPRAQAFLSDYRSQQAGVMIQGEARGNVKWCAPDPRRIKINTDAAILQGDGIVLGMVARDSQGQFLMAASMKIPGRWEVEAAEARAAEFGVQIVQQHHLMNLVIEVDSLGLV</sequence>
<feature type="domain" description="RNase H type-1" evidence="1">
    <location>
        <begin position="275"/>
        <end position="345"/>
    </location>
</feature>
<name>A0AAV0PP84_9ROSI</name>